<feature type="transmembrane region" description="Helical" evidence="6">
    <location>
        <begin position="334"/>
        <end position="354"/>
    </location>
</feature>
<evidence type="ECO:0000256" key="4">
    <source>
        <dbReference type="ARBA" id="ARBA00022989"/>
    </source>
</evidence>
<feature type="transmembrane region" description="Helical" evidence="6">
    <location>
        <begin position="169"/>
        <end position="189"/>
    </location>
</feature>
<dbReference type="EMBL" id="CM004404">
    <property type="protein sequence ID" value="OAY23045.1"/>
    <property type="molecule type" value="Genomic_DNA"/>
</dbReference>
<gene>
    <name evidence="7" type="ORF">MANES_18G047400v8</name>
</gene>
<dbReference type="AlphaFoldDB" id="A0A2C9U1C3"/>
<evidence type="ECO:0000256" key="5">
    <source>
        <dbReference type="ARBA" id="ARBA00023136"/>
    </source>
</evidence>
<feature type="transmembrane region" description="Helical" evidence="6">
    <location>
        <begin position="145"/>
        <end position="163"/>
    </location>
</feature>
<dbReference type="GO" id="GO:0016020">
    <property type="term" value="C:membrane"/>
    <property type="evidence" value="ECO:0007669"/>
    <property type="project" value="UniProtKB-SubCell"/>
</dbReference>
<name>A0A2C9U1C3_MANES</name>
<dbReference type="InterPro" id="IPR006043">
    <property type="entry name" value="NCS2"/>
</dbReference>
<evidence type="ECO:0000313" key="8">
    <source>
        <dbReference type="Proteomes" id="UP000091857"/>
    </source>
</evidence>
<feature type="transmembrane region" description="Helical" evidence="6">
    <location>
        <begin position="432"/>
        <end position="448"/>
    </location>
</feature>
<evidence type="ECO:0000256" key="6">
    <source>
        <dbReference type="SAM" id="Phobius"/>
    </source>
</evidence>
<keyword evidence="3 6" id="KW-0812">Transmembrane</keyword>
<sequence>MAQAGCGSSGGGANKKAEELQPYPVKEQLPGVQYCVNSPPPWPEALVLGFQHYLLTLGINVLIPSLIVPEMGGGDDEKAKVIQTLLFVSGFSTLFQTLFGTRLPSVVVGSHAYVISTTSILLANRNNMFIDPHERFRQTMRAIQGALIISGCFQMVMGFFGLWRNAVRFFSPLSIVPYVTFTGLGLYYLGFPMLANCVEVGVPEIITMVFISQYLPHYVKSTRPICDRYAVLLSVAIVWLFAQLLTSSTLYNNKPAKTQMSCRTDRTGLLAASPWIYIPHPYQWGSPTFKAGEAFAMMAAAFVSLFESTGTFYATARYGSATPVPPSVVSRGTGWLGIGVLFNGIFGCVTGFTASVENAGLLALTKVGSRRVIQISAGFMIFFSVFGKIGALFASIPLPIVAAIYCVLFGYVSSAGLGFLQFCNLNSFRTKFVLGFSFFMGISVPQYFREHYQLGSHTSSRWFHDIVTVIFTSHATVAALVGVFLDCTLRRENDETRNVGGLKWWEKFSLYNSDVRNDEFYALPCRLNELFPAL</sequence>
<accession>A0A2C9U1C3</accession>
<comment type="subcellular location">
    <subcellularLocation>
        <location evidence="1">Membrane</location>
        <topology evidence="1">Multi-pass membrane protein</topology>
    </subcellularLocation>
</comment>
<proteinExistence type="inferred from homology"/>
<dbReference type="GO" id="GO:0022857">
    <property type="term" value="F:transmembrane transporter activity"/>
    <property type="evidence" value="ECO:0007669"/>
    <property type="project" value="InterPro"/>
</dbReference>
<feature type="transmembrane region" description="Helical" evidence="6">
    <location>
        <begin position="231"/>
        <end position="251"/>
    </location>
</feature>
<feature type="transmembrane region" description="Helical" evidence="6">
    <location>
        <begin position="400"/>
        <end position="420"/>
    </location>
</feature>
<evidence type="ECO:0008006" key="9">
    <source>
        <dbReference type="Google" id="ProtNLM"/>
    </source>
</evidence>
<dbReference type="STRING" id="3983.A0A2C9U1C3"/>
<reference evidence="8" key="1">
    <citation type="journal article" date="2016" name="Nat. Biotechnol.">
        <title>Sequencing wild and cultivated cassava and related species reveals extensive interspecific hybridization and genetic diversity.</title>
        <authorList>
            <person name="Bredeson J.V."/>
            <person name="Lyons J.B."/>
            <person name="Prochnik S.E."/>
            <person name="Wu G.A."/>
            <person name="Ha C.M."/>
            <person name="Edsinger-Gonzales E."/>
            <person name="Grimwood J."/>
            <person name="Schmutz J."/>
            <person name="Rabbi I.Y."/>
            <person name="Egesi C."/>
            <person name="Nauluvula P."/>
            <person name="Lebot V."/>
            <person name="Ndunguru J."/>
            <person name="Mkamilo G."/>
            <person name="Bart R.S."/>
            <person name="Setter T.L."/>
            <person name="Gleadow R.M."/>
            <person name="Kulakow P."/>
            <person name="Ferguson M.E."/>
            <person name="Rounsley S."/>
            <person name="Rokhsar D.S."/>
        </authorList>
    </citation>
    <scope>NUCLEOTIDE SEQUENCE [LARGE SCALE GENOMIC DNA]</scope>
    <source>
        <strain evidence="8">cv. AM560-2</strain>
    </source>
</reference>
<dbReference type="Pfam" id="PF00860">
    <property type="entry name" value="Xan_ur_permease"/>
    <property type="match status" value="1"/>
</dbReference>
<feature type="transmembrane region" description="Helical" evidence="6">
    <location>
        <begin position="81"/>
        <end position="99"/>
    </location>
</feature>
<protein>
    <recommendedName>
        <fullName evidence="9">Nucleobase-ascorbate transporter 10</fullName>
    </recommendedName>
</protein>
<dbReference type="Proteomes" id="UP000091857">
    <property type="component" value="Chromosome 18"/>
</dbReference>
<comment type="similarity">
    <text evidence="2">Belongs to the nucleobase:cation symporter-2 (NCS2) (TC 2.A.40) family.</text>
</comment>
<comment type="caution">
    <text evidence="7">The sequence shown here is derived from an EMBL/GenBank/DDBJ whole genome shotgun (WGS) entry which is preliminary data.</text>
</comment>
<feature type="transmembrane region" description="Helical" evidence="6">
    <location>
        <begin position="468"/>
        <end position="489"/>
    </location>
</feature>
<evidence type="ECO:0000256" key="2">
    <source>
        <dbReference type="ARBA" id="ARBA00008821"/>
    </source>
</evidence>
<organism evidence="7 8">
    <name type="scientific">Manihot esculenta</name>
    <name type="common">Cassava</name>
    <name type="synonym">Jatropha manihot</name>
    <dbReference type="NCBI Taxonomy" id="3983"/>
    <lineage>
        <taxon>Eukaryota</taxon>
        <taxon>Viridiplantae</taxon>
        <taxon>Streptophyta</taxon>
        <taxon>Embryophyta</taxon>
        <taxon>Tracheophyta</taxon>
        <taxon>Spermatophyta</taxon>
        <taxon>Magnoliopsida</taxon>
        <taxon>eudicotyledons</taxon>
        <taxon>Gunneridae</taxon>
        <taxon>Pentapetalae</taxon>
        <taxon>rosids</taxon>
        <taxon>fabids</taxon>
        <taxon>Malpighiales</taxon>
        <taxon>Euphorbiaceae</taxon>
        <taxon>Crotonoideae</taxon>
        <taxon>Manihoteae</taxon>
        <taxon>Manihot</taxon>
    </lineage>
</organism>
<evidence type="ECO:0000256" key="1">
    <source>
        <dbReference type="ARBA" id="ARBA00004141"/>
    </source>
</evidence>
<feature type="transmembrane region" description="Helical" evidence="6">
    <location>
        <begin position="294"/>
        <end position="314"/>
    </location>
</feature>
<feature type="transmembrane region" description="Helical" evidence="6">
    <location>
        <begin position="50"/>
        <end position="69"/>
    </location>
</feature>
<keyword evidence="5 6" id="KW-0472">Membrane</keyword>
<keyword evidence="4 6" id="KW-1133">Transmembrane helix</keyword>
<dbReference type="NCBIfam" id="NF037981">
    <property type="entry name" value="NCS2_1"/>
    <property type="match status" value="1"/>
</dbReference>
<dbReference type="PANTHER" id="PTHR11119">
    <property type="entry name" value="XANTHINE-URACIL / VITAMIN C PERMEASE FAMILY MEMBER"/>
    <property type="match status" value="1"/>
</dbReference>
<feature type="transmembrane region" description="Helical" evidence="6">
    <location>
        <begin position="375"/>
        <end position="394"/>
    </location>
</feature>
<dbReference type="Gramene" id="Manes.18G047400.1.v8.1">
    <property type="protein sequence ID" value="Manes.18G047400.1.v8.1.CDS"/>
    <property type="gene ID" value="Manes.18G047400.v8.1"/>
</dbReference>
<evidence type="ECO:0000313" key="7">
    <source>
        <dbReference type="EMBL" id="OAY23045.1"/>
    </source>
</evidence>
<keyword evidence="8" id="KW-1185">Reference proteome</keyword>
<dbReference type="OMA" id="WEKFSLY"/>
<evidence type="ECO:0000256" key="3">
    <source>
        <dbReference type="ARBA" id="ARBA00022692"/>
    </source>
</evidence>
<dbReference type="OrthoDB" id="1641903at2759"/>